<reference evidence="3" key="1">
    <citation type="submission" date="2019-04" db="EMBL/GenBank/DDBJ databases">
        <title>Friends and foes A comparative genomics studyof 23 Aspergillus species from section Flavi.</title>
        <authorList>
            <consortium name="DOE Joint Genome Institute"/>
            <person name="Kjaerbolling I."/>
            <person name="Vesth T."/>
            <person name="Frisvad J.C."/>
            <person name="Nybo J.L."/>
            <person name="Theobald S."/>
            <person name="Kildgaard S."/>
            <person name="Isbrandt T."/>
            <person name="Kuo A."/>
            <person name="Sato A."/>
            <person name="Lyhne E.K."/>
            <person name="Kogle M.E."/>
            <person name="Wiebenga A."/>
            <person name="Kun R.S."/>
            <person name="Lubbers R.J."/>
            <person name="Makela M.R."/>
            <person name="Barry K."/>
            <person name="Chovatia M."/>
            <person name="Clum A."/>
            <person name="Daum C."/>
            <person name="Haridas S."/>
            <person name="He G."/>
            <person name="LaButti K."/>
            <person name="Lipzen A."/>
            <person name="Mondo S."/>
            <person name="Riley R."/>
            <person name="Salamov A."/>
            <person name="Simmons B.A."/>
            <person name="Magnuson J.K."/>
            <person name="Henrissat B."/>
            <person name="Mortensen U.H."/>
            <person name="Larsen T.O."/>
            <person name="Devries R.P."/>
            <person name="Grigoriev I.V."/>
            <person name="Machida M."/>
            <person name="Baker S.E."/>
            <person name="Andersen M.R."/>
        </authorList>
    </citation>
    <scope>NUCLEOTIDE SEQUENCE [LARGE SCALE GENOMIC DNA]</scope>
    <source>
        <strain evidence="3">CBS 553.77</strain>
    </source>
</reference>
<dbReference type="GO" id="GO:0016747">
    <property type="term" value="F:acyltransferase activity, transferring groups other than amino-acyl groups"/>
    <property type="evidence" value="ECO:0007669"/>
    <property type="project" value="InterPro"/>
</dbReference>
<gene>
    <name evidence="2" type="ORF">BDV28DRAFT_47949</name>
</gene>
<organism evidence="2 3">
    <name type="scientific">Aspergillus coremiiformis</name>
    <dbReference type="NCBI Taxonomy" id="138285"/>
    <lineage>
        <taxon>Eukaryota</taxon>
        <taxon>Fungi</taxon>
        <taxon>Dikarya</taxon>
        <taxon>Ascomycota</taxon>
        <taxon>Pezizomycotina</taxon>
        <taxon>Eurotiomycetes</taxon>
        <taxon>Eurotiomycetidae</taxon>
        <taxon>Eurotiales</taxon>
        <taxon>Aspergillaceae</taxon>
        <taxon>Aspergillus</taxon>
        <taxon>Aspergillus subgen. Circumdati</taxon>
    </lineage>
</organism>
<evidence type="ECO:0000259" key="1">
    <source>
        <dbReference type="Pfam" id="PF13302"/>
    </source>
</evidence>
<name>A0A5N6YX81_9EURO</name>
<dbReference type="SUPFAM" id="SSF55729">
    <property type="entry name" value="Acyl-CoA N-acyltransferases (Nat)"/>
    <property type="match status" value="1"/>
</dbReference>
<dbReference type="Pfam" id="PF13302">
    <property type="entry name" value="Acetyltransf_3"/>
    <property type="match status" value="1"/>
</dbReference>
<feature type="domain" description="N-acetyltransferase" evidence="1">
    <location>
        <begin position="15"/>
        <end position="167"/>
    </location>
</feature>
<sequence length="192" mass="21591">MSNPHSETPPIHTARLLLRPFKRTDLPALHHLRTTPEVMRWTRQNRIDTSVEETQTWMERYLPKTDAEEQSNCSYNFVVFRKKESGLEEDDLIGVLGIVNFSASEAPEVGYLFLPTVWGMGYATEALKGYAEAWWELRLGGVSGGSLCAVTDKTNVGSAKVLTKCGWSVVQEGVEEDGVEVLHWVLRRPVEG</sequence>
<dbReference type="PANTHER" id="PTHR43792">
    <property type="entry name" value="GNAT FAMILY, PUTATIVE (AFU_ORTHOLOGUE AFUA_3G00765)-RELATED-RELATED"/>
    <property type="match status" value="1"/>
</dbReference>
<dbReference type="PANTHER" id="PTHR43792:SF1">
    <property type="entry name" value="N-ACETYLTRANSFERASE DOMAIN-CONTAINING PROTEIN"/>
    <property type="match status" value="1"/>
</dbReference>
<evidence type="ECO:0000313" key="3">
    <source>
        <dbReference type="Proteomes" id="UP000327118"/>
    </source>
</evidence>
<dbReference type="InterPro" id="IPR000182">
    <property type="entry name" value="GNAT_dom"/>
</dbReference>
<dbReference type="Gene3D" id="3.40.630.30">
    <property type="match status" value="1"/>
</dbReference>
<dbReference type="InterPro" id="IPR051531">
    <property type="entry name" value="N-acetyltransferase"/>
</dbReference>
<accession>A0A5N6YX81</accession>
<dbReference type="AlphaFoldDB" id="A0A5N6YX81"/>
<protein>
    <submittedName>
        <fullName evidence="2">GNAT domain-containing protein</fullName>
    </submittedName>
</protein>
<dbReference type="Proteomes" id="UP000327118">
    <property type="component" value="Unassembled WGS sequence"/>
</dbReference>
<dbReference type="OrthoDB" id="4072826at2759"/>
<proteinExistence type="predicted"/>
<dbReference type="EMBL" id="ML739251">
    <property type="protein sequence ID" value="KAE8350052.1"/>
    <property type="molecule type" value="Genomic_DNA"/>
</dbReference>
<evidence type="ECO:0000313" key="2">
    <source>
        <dbReference type="EMBL" id="KAE8350052.1"/>
    </source>
</evidence>
<dbReference type="InterPro" id="IPR016181">
    <property type="entry name" value="Acyl_CoA_acyltransferase"/>
</dbReference>
<keyword evidence="3" id="KW-1185">Reference proteome</keyword>